<dbReference type="STRING" id="37992.A0A4Z0YCD1"/>
<evidence type="ECO:0000256" key="1">
    <source>
        <dbReference type="SAM" id="MobiDB-lite"/>
    </source>
</evidence>
<feature type="compositionally biased region" description="Low complexity" evidence="1">
    <location>
        <begin position="18"/>
        <end position="53"/>
    </location>
</feature>
<comment type="caution">
    <text evidence="2">The sequence shown here is derived from an EMBL/GenBank/DDBJ whole genome shotgun (WGS) entry which is preliminary data.</text>
</comment>
<feature type="compositionally biased region" description="Basic residues" evidence="1">
    <location>
        <begin position="1"/>
        <end position="13"/>
    </location>
</feature>
<dbReference type="PANTHER" id="PTHR38792:SF3">
    <property type="entry name" value="BNR_ASP-BOX REPEAT DOMAIN PROTEIN (AFU_ORTHOLOGUE AFUA_7G06430)-RELATED"/>
    <property type="match status" value="1"/>
</dbReference>
<organism evidence="2 3">
    <name type="scientific">Xylaria hypoxylon</name>
    <dbReference type="NCBI Taxonomy" id="37992"/>
    <lineage>
        <taxon>Eukaryota</taxon>
        <taxon>Fungi</taxon>
        <taxon>Dikarya</taxon>
        <taxon>Ascomycota</taxon>
        <taxon>Pezizomycotina</taxon>
        <taxon>Sordariomycetes</taxon>
        <taxon>Xylariomycetidae</taxon>
        <taxon>Xylariales</taxon>
        <taxon>Xylariaceae</taxon>
        <taxon>Xylaria</taxon>
    </lineage>
</organism>
<dbReference type="CDD" id="cd15482">
    <property type="entry name" value="Sialidase_non-viral"/>
    <property type="match status" value="1"/>
</dbReference>
<dbReference type="EMBL" id="SKBN01000150">
    <property type="protein sequence ID" value="TGJ81859.1"/>
    <property type="molecule type" value="Genomic_DNA"/>
</dbReference>
<dbReference type="SUPFAM" id="SSF50939">
    <property type="entry name" value="Sialidases"/>
    <property type="match status" value="1"/>
</dbReference>
<dbReference type="OrthoDB" id="2739686at2759"/>
<dbReference type="Proteomes" id="UP000297716">
    <property type="component" value="Unassembled WGS sequence"/>
</dbReference>
<evidence type="ECO:0008006" key="4">
    <source>
        <dbReference type="Google" id="ProtNLM"/>
    </source>
</evidence>
<dbReference type="PANTHER" id="PTHR38792">
    <property type="entry name" value="BNR/ASP-BOX REPEAT DOMAIN PROTEIN (AFU_ORTHOLOGUE AFUA_7G06430)-RELATED"/>
    <property type="match status" value="1"/>
</dbReference>
<dbReference type="InterPro" id="IPR036278">
    <property type="entry name" value="Sialidase_sf"/>
</dbReference>
<feature type="region of interest" description="Disordered" evidence="1">
    <location>
        <begin position="1"/>
        <end position="59"/>
    </location>
</feature>
<evidence type="ECO:0000313" key="3">
    <source>
        <dbReference type="Proteomes" id="UP000297716"/>
    </source>
</evidence>
<sequence>MTGHKILSHLKKHFNSDSSQPGQQPQQQQPLQPQHHAQPQSQPQQQFPTHQSPAQDMMNAHRSHTWTLSSELIPLNQGGTYPRLCRLSDGSLLCTVTRVLKGLHILKVSRSTDNGRSFAPYSEITRGEGDVDNAYLLEVPVPGQPPTVLAAFRNHARGPDGKPTIFRITVCNSTDGGRTWRYASQAAQHSAAQSGGMGIWEPFMRLTTTRQGEPFVQLTYSGELARNNQETFSVDSFDGGLTWSSQPRCLRCHTHTENLRDGMQGIAKTRDASTGHEALVMVFETTRRRPHFSLEYVVSYDDGQSWGDRGVVYVPRGQNRNAGSPQIAACKGGKLAVVFMTDEDVEEKSWPRNAAIKAVFADGLNGGRVSWSEHPVLIHGAPAHWPGVLCTAEDEVMAVYEQHGKPLGRLLHVSG</sequence>
<dbReference type="Gene3D" id="2.120.10.10">
    <property type="match status" value="1"/>
</dbReference>
<proteinExistence type="predicted"/>
<evidence type="ECO:0000313" key="2">
    <source>
        <dbReference type="EMBL" id="TGJ81859.1"/>
    </source>
</evidence>
<gene>
    <name evidence="2" type="ORF">E0Z10_g6884</name>
</gene>
<accession>A0A4Z0YCD1</accession>
<name>A0A4Z0YCD1_9PEZI</name>
<reference evidence="2 3" key="1">
    <citation type="submission" date="2019-03" db="EMBL/GenBank/DDBJ databases">
        <title>Draft genome sequence of Xylaria hypoxylon DSM 108379, a ubiquitous saprotrophic-parasitic fungi on hardwood.</title>
        <authorList>
            <person name="Buettner E."/>
            <person name="Leonhardt S."/>
            <person name="Gebauer A.M."/>
            <person name="Liers C."/>
            <person name="Hofrichter M."/>
            <person name="Kellner H."/>
        </authorList>
    </citation>
    <scope>NUCLEOTIDE SEQUENCE [LARGE SCALE GENOMIC DNA]</scope>
    <source>
        <strain evidence="2 3">DSM 108379</strain>
    </source>
</reference>
<dbReference type="AlphaFoldDB" id="A0A4Z0YCD1"/>
<protein>
    <recommendedName>
        <fullName evidence="4">Sialidase domain-containing protein</fullName>
    </recommendedName>
</protein>
<keyword evidence="3" id="KW-1185">Reference proteome</keyword>